<evidence type="ECO:0000313" key="4">
    <source>
        <dbReference type="Proteomes" id="UP000625682"/>
    </source>
</evidence>
<feature type="region of interest" description="Disordered" evidence="2">
    <location>
        <begin position="1"/>
        <end position="27"/>
    </location>
</feature>
<evidence type="ECO:0000256" key="2">
    <source>
        <dbReference type="SAM" id="MobiDB-lite"/>
    </source>
</evidence>
<dbReference type="RefSeq" id="WP_189145378.1">
    <property type="nucleotide sequence ID" value="NZ_BAABER010000004.1"/>
</dbReference>
<reference evidence="3" key="1">
    <citation type="journal article" date="2014" name="Int. J. Syst. Evol. Microbiol.">
        <title>Complete genome sequence of Corynebacterium casei LMG S-19264T (=DSM 44701T), isolated from a smear-ripened cheese.</title>
        <authorList>
            <consortium name="US DOE Joint Genome Institute (JGI-PGF)"/>
            <person name="Walter F."/>
            <person name="Albersmeier A."/>
            <person name="Kalinowski J."/>
            <person name="Ruckert C."/>
        </authorList>
    </citation>
    <scope>NUCLEOTIDE SEQUENCE</scope>
    <source>
        <strain evidence="3">CGMCC 4.7272</strain>
    </source>
</reference>
<proteinExistence type="predicted"/>
<keyword evidence="4" id="KW-1185">Reference proteome</keyword>
<dbReference type="InterPro" id="IPR011009">
    <property type="entry name" value="Kinase-like_dom_sf"/>
</dbReference>
<reference evidence="3" key="2">
    <citation type="submission" date="2020-09" db="EMBL/GenBank/DDBJ databases">
        <authorList>
            <person name="Sun Q."/>
            <person name="Zhou Y."/>
        </authorList>
    </citation>
    <scope>NUCLEOTIDE SEQUENCE</scope>
    <source>
        <strain evidence="3">CGMCC 4.7272</strain>
    </source>
</reference>
<feature type="compositionally biased region" description="Gly residues" evidence="2">
    <location>
        <begin position="10"/>
        <end position="21"/>
    </location>
</feature>
<gene>
    <name evidence="3" type="ORF">GCM10012282_03320</name>
</gene>
<dbReference type="EMBL" id="BMMU01000001">
    <property type="protein sequence ID" value="GGJ10058.1"/>
    <property type="molecule type" value="Genomic_DNA"/>
</dbReference>
<evidence type="ECO:0000313" key="3">
    <source>
        <dbReference type="EMBL" id="GGJ10058.1"/>
    </source>
</evidence>
<dbReference type="Gene3D" id="1.10.510.10">
    <property type="entry name" value="Transferase(Phosphotransferase) domain 1"/>
    <property type="match status" value="1"/>
</dbReference>
<dbReference type="SUPFAM" id="SSF56112">
    <property type="entry name" value="Protein kinase-like (PK-like)"/>
    <property type="match status" value="1"/>
</dbReference>
<evidence type="ECO:0008006" key="5">
    <source>
        <dbReference type="Google" id="ProtNLM"/>
    </source>
</evidence>
<comment type="caution">
    <text evidence="3">The sequence shown here is derived from an EMBL/GenBank/DDBJ whole genome shotgun (WGS) entry which is preliminary data.</text>
</comment>
<dbReference type="AlphaFoldDB" id="A0A917KFI8"/>
<protein>
    <recommendedName>
        <fullName evidence="5">Protein kinase domain-containing protein</fullName>
    </recommendedName>
</protein>
<keyword evidence="1" id="KW-0175">Coiled coil</keyword>
<dbReference type="Proteomes" id="UP000625682">
    <property type="component" value="Unassembled WGS sequence"/>
</dbReference>
<sequence length="775" mass="82462">MAVSRDGRPGHGPGSGHGPGAGSARKFPTGANYAEALQHPELCFSDPDLKHGTVQQSPVLGPKPISGNFASVFSVTATNGQRYALKCFTRDSATLGKRYSAISTALGGLGGPGAGGLSQPWPVGFDFLEQGVLVGREWYPAVKMTWVQGTGLINWIEGNLHDPAALHSLADRFLAMTADLEKNGIAHGDLQHGNLLVAADATFRLVDYDGMYVPALRGEQATENGHRNYQSPSRTAADFGPAMDRFSAWTIELALLAVATDPGLWTQLHDRQGEFLILSEMDFKEPATSLAWPVLLSHPDRRVRDVAGRVKGFLGRPTSALPPLTADAVRLPAQRRAPAPASASGAGGYGAGGGLGGSRPTVTSWTPAASGASASGVPAWMAGRIAASTAAPGVTQSPVQQPAGGRAGLSGFGGRSAGDLAAALGALLSTSVPGALVLAAAQPVDVLPAAQGVALLTSAALVGFGRRRRPEYRAARKRVRELKRRSRELADPASLHQRLEKEIRVLDDAIAKDNTASDQRVQALQLELRDGQARITMDLNRRTDQAQQQLAGLAAKERRRVDKALEPAIRAHIQDKLRRTSIQDARSLSNMGNKMVQALQDAGIRTAADFIGVDFSHNPSVVYLVRPGGQRIRVPGIGEARATALSDWRQGLEHRARASAPTTVPPAAKAQIKADIAALRRTHKAEIKQAEAEALQKKAALQQRITDERGRLTGQRQQRAMDTQRRRAELLQQQKQLAGAEAERGRVEAELGVVRGEARGALGVGRYVRFLVTGR</sequence>
<organism evidence="3 4">
    <name type="scientific">Streptomyces lacrimifluminis</name>
    <dbReference type="NCBI Taxonomy" id="1500077"/>
    <lineage>
        <taxon>Bacteria</taxon>
        <taxon>Bacillati</taxon>
        <taxon>Actinomycetota</taxon>
        <taxon>Actinomycetes</taxon>
        <taxon>Kitasatosporales</taxon>
        <taxon>Streptomycetaceae</taxon>
        <taxon>Streptomyces</taxon>
    </lineage>
</organism>
<evidence type="ECO:0000256" key="1">
    <source>
        <dbReference type="SAM" id="Coils"/>
    </source>
</evidence>
<accession>A0A917KFI8</accession>
<feature type="coiled-coil region" evidence="1">
    <location>
        <begin position="673"/>
        <end position="704"/>
    </location>
</feature>
<name>A0A917KFI8_9ACTN</name>